<feature type="domain" description="SIAH-type" evidence="6">
    <location>
        <begin position="41"/>
        <end position="99"/>
    </location>
</feature>
<evidence type="ECO:0000259" key="6">
    <source>
        <dbReference type="PROSITE" id="PS51081"/>
    </source>
</evidence>
<accession>A0A833W3E2</accession>
<organism evidence="7 8">
    <name type="scientific">Carex littledalei</name>
    <dbReference type="NCBI Taxonomy" id="544730"/>
    <lineage>
        <taxon>Eukaryota</taxon>
        <taxon>Viridiplantae</taxon>
        <taxon>Streptophyta</taxon>
        <taxon>Embryophyta</taxon>
        <taxon>Tracheophyta</taxon>
        <taxon>Spermatophyta</taxon>
        <taxon>Magnoliopsida</taxon>
        <taxon>Liliopsida</taxon>
        <taxon>Poales</taxon>
        <taxon>Cyperaceae</taxon>
        <taxon>Cyperoideae</taxon>
        <taxon>Cariceae</taxon>
        <taxon>Carex</taxon>
        <taxon>Carex subgen. Euthyceras</taxon>
    </lineage>
</organism>
<dbReference type="UniPathway" id="UPA00143"/>
<evidence type="ECO:0000313" key="8">
    <source>
        <dbReference type="Proteomes" id="UP000623129"/>
    </source>
</evidence>
<reference evidence="7" key="1">
    <citation type="submission" date="2020-01" db="EMBL/GenBank/DDBJ databases">
        <title>Genome sequence of Kobresia littledalei, the first chromosome-level genome in the family Cyperaceae.</title>
        <authorList>
            <person name="Qu G."/>
        </authorList>
    </citation>
    <scope>NUCLEOTIDE SEQUENCE</scope>
    <source>
        <strain evidence="7">C.B.Clarke</strain>
        <tissue evidence="7">Leaf</tissue>
    </source>
</reference>
<evidence type="ECO:0000256" key="1">
    <source>
        <dbReference type="ARBA" id="ARBA00022723"/>
    </source>
</evidence>
<dbReference type="OrthoDB" id="4788989at2759"/>
<dbReference type="InterPro" id="IPR044286">
    <property type="entry name" value="SINL_plant"/>
</dbReference>
<comment type="function">
    <text evidence="4">E3 ubiquitin-protein ligase that mediates ubiquitination and subsequent proteasomal degradation of target proteins. E3 ubiquitin ligases accept ubiquitin from an E2 ubiquitin-conjugating enzyme in the form of a thioester and then directly transfers the ubiquitin to targeted substrates. It probably triggers the ubiquitin-mediated degradation of different substrates.</text>
</comment>
<dbReference type="GO" id="GO:0016567">
    <property type="term" value="P:protein ubiquitination"/>
    <property type="evidence" value="ECO:0007669"/>
    <property type="project" value="UniProtKB-UniPathway"/>
</dbReference>
<dbReference type="InterPro" id="IPR013010">
    <property type="entry name" value="Znf_SIAH"/>
</dbReference>
<comment type="caution">
    <text evidence="7">The sequence shown here is derived from an EMBL/GenBank/DDBJ whole genome shotgun (WGS) entry which is preliminary data.</text>
</comment>
<evidence type="ECO:0000256" key="2">
    <source>
        <dbReference type="ARBA" id="ARBA00022771"/>
    </source>
</evidence>
<dbReference type="PROSITE" id="PS51081">
    <property type="entry name" value="ZF_SIAH"/>
    <property type="match status" value="1"/>
</dbReference>
<evidence type="ECO:0000313" key="7">
    <source>
        <dbReference type="EMBL" id="KAF3341924.1"/>
    </source>
</evidence>
<evidence type="ECO:0000256" key="3">
    <source>
        <dbReference type="ARBA" id="ARBA00022833"/>
    </source>
</evidence>
<dbReference type="EMBL" id="SWLB01000001">
    <property type="protein sequence ID" value="KAF3341924.1"/>
    <property type="molecule type" value="Genomic_DNA"/>
</dbReference>
<dbReference type="SUPFAM" id="SSF49599">
    <property type="entry name" value="TRAF domain-like"/>
    <property type="match status" value="1"/>
</dbReference>
<dbReference type="AlphaFoldDB" id="A0A833W3E2"/>
<dbReference type="Gene3D" id="3.30.40.10">
    <property type="entry name" value="Zinc/RING finger domain, C3HC4 (zinc finger)"/>
    <property type="match status" value="1"/>
</dbReference>
<dbReference type="InterPro" id="IPR013083">
    <property type="entry name" value="Znf_RING/FYVE/PHD"/>
</dbReference>
<keyword evidence="8" id="KW-1185">Reference proteome</keyword>
<dbReference type="PANTHER" id="PTHR46632">
    <property type="entry name" value="E3 UBIQUITIN-PROTEIN LIGASE SINA-LIKE 4"/>
    <property type="match status" value="1"/>
</dbReference>
<name>A0A833W3E2_9POAL</name>
<protein>
    <submittedName>
        <fullName evidence="7">E3 ubiquitin-protein ligase SINA-like 6</fullName>
    </submittedName>
</protein>
<proteinExistence type="predicted"/>
<dbReference type="PANTHER" id="PTHR46632:SF16">
    <property type="entry name" value="E3 UBIQUITIN-PROTEIN LIGASE SINA-LIKE 10"/>
    <property type="match status" value="1"/>
</dbReference>
<dbReference type="Pfam" id="PF21361">
    <property type="entry name" value="Sina_ZnF"/>
    <property type="match status" value="1"/>
</dbReference>
<keyword evidence="3" id="KW-0862">Zinc</keyword>
<evidence type="ECO:0000256" key="5">
    <source>
        <dbReference type="PROSITE-ProRule" id="PRU00455"/>
    </source>
</evidence>
<keyword evidence="1" id="KW-0479">Metal-binding</keyword>
<sequence>MLGHIACLLCWKGEQTICPTCPTCNKLIVGQNIALEAVLESIRLPCRNANLGCCKSVSYSQRQMHNNRCEFTQSVCPIPGCTYEAFSGAWQAHFVKDHKNHDYDYTDDDYSLPNYGESCTIRFDDEDFEEDRYYTFLGPGKDVLLLVKEIIPNVGNALSLYYIDLPDMGRNYLKCKLRVKGGPYRTSSLQSKSRVVSIKEWKKGRVHDSSLLLPSRFLLSRYMKVNVLVNKKKW</sequence>
<keyword evidence="2 5" id="KW-0863">Zinc-finger</keyword>
<evidence type="ECO:0000256" key="4">
    <source>
        <dbReference type="ARBA" id="ARBA00024004"/>
    </source>
</evidence>
<dbReference type="Proteomes" id="UP000623129">
    <property type="component" value="Unassembled WGS sequence"/>
</dbReference>
<gene>
    <name evidence="7" type="ORF">FCM35_KLT00562</name>
</gene>
<dbReference type="GO" id="GO:0008270">
    <property type="term" value="F:zinc ion binding"/>
    <property type="evidence" value="ECO:0007669"/>
    <property type="project" value="UniProtKB-KW"/>
</dbReference>